<gene>
    <name evidence="2" type="ORF">CLV31_102128</name>
</gene>
<name>A0A326RX72_9BACT</name>
<dbReference type="Proteomes" id="UP000248917">
    <property type="component" value="Unassembled WGS sequence"/>
</dbReference>
<sequence>MRDFIDYLKWKPTWIGIITFSIFFFLLGQAYVYPTLSFDFSVIYEWETWFQLIFINTGMTVLNYLWIGRFNKDKFQKKKPQNSEV</sequence>
<proteinExistence type="predicted"/>
<evidence type="ECO:0000313" key="2">
    <source>
        <dbReference type="EMBL" id="PZV86232.1"/>
    </source>
</evidence>
<comment type="caution">
    <text evidence="2">The sequence shown here is derived from an EMBL/GenBank/DDBJ whole genome shotgun (WGS) entry which is preliminary data.</text>
</comment>
<feature type="transmembrane region" description="Helical" evidence="1">
    <location>
        <begin position="48"/>
        <end position="67"/>
    </location>
</feature>
<dbReference type="AlphaFoldDB" id="A0A326RX72"/>
<reference evidence="2 3" key="1">
    <citation type="submission" date="2018-06" db="EMBL/GenBank/DDBJ databases">
        <title>Genomic Encyclopedia of Archaeal and Bacterial Type Strains, Phase II (KMG-II): from individual species to whole genera.</title>
        <authorList>
            <person name="Goeker M."/>
        </authorList>
    </citation>
    <scope>NUCLEOTIDE SEQUENCE [LARGE SCALE GENOMIC DNA]</scope>
    <source>
        <strain evidence="2 3">T4</strain>
    </source>
</reference>
<keyword evidence="1" id="KW-1133">Transmembrane helix</keyword>
<protein>
    <submittedName>
        <fullName evidence="2">Uncharacterized protein</fullName>
    </submittedName>
</protein>
<evidence type="ECO:0000256" key="1">
    <source>
        <dbReference type="SAM" id="Phobius"/>
    </source>
</evidence>
<keyword evidence="1" id="KW-0472">Membrane</keyword>
<feature type="transmembrane region" description="Helical" evidence="1">
    <location>
        <begin position="12"/>
        <end position="33"/>
    </location>
</feature>
<organism evidence="2 3">
    <name type="scientific">Algoriphagus aquaeductus</name>
    <dbReference type="NCBI Taxonomy" id="475299"/>
    <lineage>
        <taxon>Bacteria</taxon>
        <taxon>Pseudomonadati</taxon>
        <taxon>Bacteroidota</taxon>
        <taxon>Cytophagia</taxon>
        <taxon>Cytophagales</taxon>
        <taxon>Cyclobacteriaceae</taxon>
        <taxon>Algoriphagus</taxon>
    </lineage>
</organism>
<keyword evidence="1" id="KW-0812">Transmembrane</keyword>
<accession>A0A326RX72</accession>
<keyword evidence="3" id="KW-1185">Reference proteome</keyword>
<evidence type="ECO:0000313" key="3">
    <source>
        <dbReference type="Proteomes" id="UP000248917"/>
    </source>
</evidence>
<dbReference type="EMBL" id="QKTX01000002">
    <property type="protein sequence ID" value="PZV86232.1"/>
    <property type="molecule type" value="Genomic_DNA"/>
</dbReference>